<dbReference type="Proteomes" id="UP001610335">
    <property type="component" value="Unassembled WGS sequence"/>
</dbReference>
<sequence>MLESTAAVKAITSILWDCVKLSLSIGGYGRQTKVVWASTEIDNIREYVDELRTFEYPKAVYTIKRDHAFLTARDIQARYSEAVFWDIIQKGARLLDSTKMRTAMGPSDGFSMAEKEATAKFMQDAGYGTSRENQRLYRNLWKSLSEMREAGVEKILLYRTKEFDNYCKAYPKTADKSACDTVQLWEMVYRPHIEQLENRARVWSQGDFTGRSWVQQLHVAKRLEVPELLWNDAPNEWFSRDERVSFSCIAEQRLGAPLAHLWDLSDNRSILETTQNKSIFVTIMSKENDILSICSIITIEEGDFLGIFAGAIRYSADFNPIYGIRGPTDKLWLDYSDTTGTLNLMRVSEPGGVANVQIHWEYREELGGTEPCVLWRASVRATRKIEPFEEIIRAAAQKEQYLHHRSPVSARRGFLRKRPV</sequence>
<dbReference type="EMBL" id="JBFXLS010000220">
    <property type="protein sequence ID" value="KAL2811818.1"/>
    <property type="molecule type" value="Genomic_DNA"/>
</dbReference>
<comment type="caution">
    <text evidence="1">The sequence shown here is derived from an EMBL/GenBank/DDBJ whole genome shotgun (WGS) entry which is preliminary data.</text>
</comment>
<organism evidence="1 2">
    <name type="scientific">Aspergillus cavernicola</name>
    <dbReference type="NCBI Taxonomy" id="176166"/>
    <lineage>
        <taxon>Eukaryota</taxon>
        <taxon>Fungi</taxon>
        <taxon>Dikarya</taxon>
        <taxon>Ascomycota</taxon>
        <taxon>Pezizomycotina</taxon>
        <taxon>Eurotiomycetes</taxon>
        <taxon>Eurotiomycetidae</taxon>
        <taxon>Eurotiales</taxon>
        <taxon>Aspergillaceae</taxon>
        <taxon>Aspergillus</taxon>
        <taxon>Aspergillus subgen. Nidulantes</taxon>
    </lineage>
</organism>
<reference evidence="1 2" key="1">
    <citation type="submission" date="2024-07" db="EMBL/GenBank/DDBJ databases">
        <title>Section-level genome sequencing and comparative genomics of Aspergillus sections Usti and Cavernicolus.</title>
        <authorList>
            <consortium name="Lawrence Berkeley National Laboratory"/>
            <person name="Nybo J.L."/>
            <person name="Vesth T.C."/>
            <person name="Theobald S."/>
            <person name="Frisvad J.C."/>
            <person name="Larsen T.O."/>
            <person name="Kjaerboelling I."/>
            <person name="Rothschild-Mancinelli K."/>
            <person name="Lyhne E.K."/>
            <person name="Kogle M.E."/>
            <person name="Barry K."/>
            <person name="Clum A."/>
            <person name="Na H."/>
            <person name="Ledsgaard L."/>
            <person name="Lin J."/>
            <person name="Lipzen A."/>
            <person name="Kuo A."/>
            <person name="Riley R."/>
            <person name="Mondo S."/>
            <person name="LaButti K."/>
            <person name="Haridas S."/>
            <person name="Pangalinan J."/>
            <person name="Salamov A.A."/>
            <person name="Simmons B.A."/>
            <person name="Magnuson J.K."/>
            <person name="Chen J."/>
            <person name="Drula E."/>
            <person name="Henrissat B."/>
            <person name="Wiebenga A."/>
            <person name="Lubbers R.J."/>
            <person name="Gomes A.C."/>
            <person name="Makela M.R."/>
            <person name="Stajich J."/>
            <person name="Grigoriev I.V."/>
            <person name="Mortensen U.H."/>
            <person name="De vries R.P."/>
            <person name="Baker S.E."/>
            <person name="Andersen M.R."/>
        </authorList>
    </citation>
    <scope>NUCLEOTIDE SEQUENCE [LARGE SCALE GENOMIC DNA]</scope>
    <source>
        <strain evidence="1 2">CBS 600.67</strain>
    </source>
</reference>
<name>A0ABR4H8N9_9EURO</name>
<accession>A0ABR4H8N9</accession>
<gene>
    <name evidence="1" type="ORF">BDW59DRAFT_167948</name>
</gene>
<protein>
    <recommendedName>
        <fullName evidence="3">Heterokaryon incompatibility domain-containing protein</fullName>
    </recommendedName>
</protein>
<evidence type="ECO:0008006" key="3">
    <source>
        <dbReference type="Google" id="ProtNLM"/>
    </source>
</evidence>
<evidence type="ECO:0000313" key="2">
    <source>
        <dbReference type="Proteomes" id="UP001610335"/>
    </source>
</evidence>
<proteinExistence type="predicted"/>
<evidence type="ECO:0000313" key="1">
    <source>
        <dbReference type="EMBL" id="KAL2811818.1"/>
    </source>
</evidence>
<keyword evidence="2" id="KW-1185">Reference proteome</keyword>